<proteinExistence type="inferred from homology"/>
<reference evidence="8" key="2">
    <citation type="submission" date="2015-01" db="EMBL/GenBank/DDBJ databases">
        <title>Evolutionary Origins and Diversification of the Mycorrhizal Mutualists.</title>
        <authorList>
            <consortium name="DOE Joint Genome Institute"/>
            <consortium name="Mycorrhizal Genomics Consortium"/>
            <person name="Kohler A."/>
            <person name="Kuo A."/>
            <person name="Nagy L.G."/>
            <person name="Floudas D."/>
            <person name="Copeland A."/>
            <person name="Barry K.W."/>
            <person name="Cichocki N."/>
            <person name="Veneault-Fourrey C."/>
            <person name="LaButti K."/>
            <person name="Lindquist E.A."/>
            <person name="Lipzen A."/>
            <person name="Lundell T."/>
            <person name="Morin E."/>
            <person name="Murat C."/>
            <person name="Riley R."/>
            <person name="Ohm R."/>
            <person name="Sun H."/>
            <person name="Tunlid A."/>
            <person name="Henrissat B."/>
            <person name="Grigoriev I.V."/>
            <person name="Hibbett D.S."/>
            <person name="Martin F."/>
        </authorList>
    </citation>
    <scope>NUCLEOTIDE SEQUENCE [LARGE SCALE GENOMIC DNA]</scope>
    <source>
        <strain evidence="8">Zn</strain>
    </source>
</reference>
<name>A0A0C3DAP9_OIDMZ</name>
<dbReference type="GO" id="GO:0046872">
    <property type="term" value="F:metal ion binding"/>
    <property type="evidence" value="ECO:0007669"/>
    <property type="project" value="UniProtKB-KW"/>
</dbReference>
<evidence type="ECO:0000256" key="5">
    <source>
        <dbReference type="PIRSR" id="PIRSR604294-1"/>
    </source>
</evidence>
<dbReference type="GO" id="GO:0016121">
    <property type="term" value="P:carotene catabolic process"/>
    <property type="evidence" value="ECO:0007669"/>
    <property type="project" value="TreeGrafter"/>
</dbReference>
<dbReference type="STRING" id="913774.A0A0C3DAP9"/>
<evidence type="ECO:0000256" key="3">
    <source>
        <dbReference type="ARBA" id="ARBA00023002"/>
    </source>
</evidence>
<keyword evidence="8" id="KW-1185">Reference proteome</keyword>
<accession>A0A0C3DAP9</accession>
<evidence type="ECO:0000313" key="8">
    <source>
        <dbReference type="Proteomes" id="UP000054321"/>
    </source>
</evidence>
<keyword evidence="2 5" id="KW-0479">Metal-binding</keyword>
<dbReference type="OrthoDB" id="407010at2759"/>
<evidence type="ECO:0000256" key="6">
    <source>
        <dbReference type="SAM" id="MobiDB-lite"/>
    </source>
</evidence>
<dbReference type="PANTHER" id="PTHR10543">
    <property type="entry name" value="BETA-CAROTENE DIOXYGENASE"/>
    <property type="match status" value="1"/>
</dbReference>
<evidence type="ECO:0008006" key="9">
    <source>
        <dbReference type="Google" id="ProtNLM"/>
    </source>
</evidence>
<feature type="compositionally biased region" description="Polar residues" evidence="6">
    <location>
        <begin position="1"/>
        <end position="24"/>
    </location>
</feature>
<dbReference type="GO" id="GO:0010436">
    <property type="term" value="F:carotenoid dioxygenase activity"/>
    <property type="evidence" value="ECO:0007669"/>
    <property type="project" value="TreeGrafter"/>
</dbReference>
<evidence type="ECO:0000256" key="2">
    <source>
        <dbReference type="ARBA" id="ARBA00022723"/>
    </source>
</evidence>
<comment type="cofactor">
    <cofactor evidence="5">
        <name>Fe(2+)</name>
        <dbReference type="ChEBI" id="CHEBI:29033"/>
    </cofactor>
    <text evidence="5">Binds 1 Fe(2+) ion per subunit.</text>
</comment>
<dbReference type="Proteomes" id="UP000054321">
    <property type="component" value="Unassembled WGS sequence"/>
</dbReference>
<dbReference type="HOGENOM" id="CLU_016472_5_0_1"/>
<organism evidence="7 8">
    <name type="scientific">Oidiodendron maius (strain Zn)</name>
    <dbReference type="NCBI Taxonomy" id="913774"/>
    <lineage>
        <taxon>Eukaryota</taxon>
        <taxon>Fungi</taxon>
        <taxon>Dikarya</taxon>
        <taxon>Ascomycota</taxon>
        <taxon>Pezizomycotina</taxon>
        <taxon>Leotiomycetes</taxon>
        <taxon>Leotiomycetes incertae sedis</taxon>
        <taxon>Myxotrichaceae</taxon>
        <taxon>Oidiodendron</taxon>
    </lineage>
</organism>
<reference evidence="7 8" key="1">
    <citation type="submission" date="2014-04" db="EMBL/GenBank/DDBJ databases">
        <authorList>
            <consortium name="DOE Joint Genome Institute"/>
            <person name="Kuo A."/>
            <person name="Martino E."/>
            <person name="Perotto S."/>
            <person name="Kohler A."/>
            <person name="Nagy L.G."/>
            <person name="Floudas D."/>
            <person name="Copeland A."/>
            <person name="Barry K.W."/>
            <person name="Cichocki N."/>
            <person name="Veneault-Fourrey C."/>
            <person name="LaButti K."/>
            <person name="Lindquist E.A."/>
            <person name="Lipzen A."/>
            <person name="Lundell T."/>
            <person name="Morin E."/>
            <person name="Murat C."/>
            <person name="Sun H."/>
            <person name="Tunlid A."/>
            <person name="Henrissat B."/>
            <person name="Grigoriev I.V."/>
            <person name="Hibbett D.S."/>
            <person name="Martin F."/>
            <person name="Nordberg H.P."/>
            <person name="Cantor M.N."/>
            <person name="Hua S.X."/>
        </authorList>
    </citation>
    <scope>NUCLEOTIDE SEQUENCE [LARGE SCALE GENOMIC DNA]</scope>
    <source>
        <strain evidence="7 8">Zn</strain>
    </source>
</reference>
<dbReference type="Pfam" id="PF03055">
    <property type="entry name" value="RPE65"/>
    <property type="match status" value="1"/>
</dbReference>
<evidence type="ECO:0000256" key="1">
    <source>
        <dbReference type="ARBA" id="ARBA00006787"/>
    </source>
</evidence>
<sequence>MTTLASSTPVAMSEKAYTNSTQTEASKHAGNWPNEAGFNASIEVREPKELVVQGFIPPAVAGTLYRTGPGHYQIPDTPIGTFKATHWFDGFSHIHRFQMIPDGKGSCKVLYNSRRQVDPLLDEIKRTGKMDLITFGQKRDPCTSLFGKLKSTFDSGRSSDPYFNNIGVTISDNSGLSPKANAMVAKTDNAIMKEIDRETLEPIGIATQKKLHPDLKGPLSCAHAQYDHETGDMFNFNLDLGATCTYRIFKTSLTTGKTEILATISDRTIPPAYIHSFCLTPDYVILAVWCSHIAGNGLKILWERNMLDAISPLDPKSKVKWLVIDRKHGKGLVAAFDGPPMFCFHTVNAYQEASSDGQSVDIYCDLVEYKSTDILHRLYYENLISTGPGVSKYATDEGRNKTNTDFVRYRLAKVPTGATARRSAKKSRPGTAEVVFELSGPKVGELPTINPSFSTKKARYVYTIIDRGFASWVDGIGKTDLETKETTYWSEKKHTPGEPIFVADDTREGEDAGYLLSVILDGEKGTSYLLCLDAQTMKEVGRAECEVPVGFGFHGNHVRPKLA</sequence>
<feature type="binding site" evidence="5">
    <location>
        <position position="223"/>
    </location>
    <ligand>
        <name>Fe cation</name>
        <dbReference type="ChEBI" id="CHEBI:24875"/>
        <note>catalytic</note>
    </ligand>
</feature>
<keyword evidence="4 5" id="KW-0408">Iron</keyword>
<feature type="region of interest" description="Disordered" evidence="6">
    <location>
        <begin position="1"/>
        <end position="33"/>
    </location>
</feature>
<feature type="binding site" evidence="5">
    <location>
        <position position="554"/>
    </location>
    <ligand>
        <name>Fe cation</name>
        <dbReference type="ChEBI" id="CHEBI:24875"/>
        <note>catalytic</note>
    </ligand>
</feature>
<evidence type="ECO:0000256" key="4">
    <source>
        <dbReference type="ARBA" id="ARBA00023004"/>
    </source>
</evidence>
<dbReference type="EMBL" id="KN832870">
    <property type="protein sequence ID" value="KIN08424.1"/>
    <property type="molecule type" value="Genomic_DNA"/>
</dbReference>
<feature type="binding site" evidence="5">
    <location>
        <position position="345"/>
    </location>
    <ligand>
        <name>Fe cation</name>
        <dbReference type="ChEBI" id="CHEBI:24875"/>
        <note>catalytic</note>
    </ligand>
</feature>
<dbReference type="AlphaFoldDB" id="A0A0C3DAP9"/>
<comment type="similarity">
    <text evidence="1">Belongs to the carotenoid oxygenase family.</text>
</comment>
<protein>
    <recommendedName>
        <fullName evidence="9">Carotenoid oxygenase</fullName>
    </recommendedName>
</protein>
<dbReference type="InterPro" id="IPR004294">
    <property type="entry name" value="Carotenoid_Oase"/>
</dbReference>
<dbReference type="PANTHER" id="PTHR10543:SF24">
    <property type="entry name" value="CAROTENOID ISOMEROOXYGENASE"/>
    <property type="match status" value="1"/>
</dbReference>
<gene>
    <name evidence="7" type="ORF">OIDMADRAFT_152729</name>
</gene>
<evidence type="ECO:0000313" key="7">
    <source>
        <dbReference type="EMBL" id="KIN08424.1"/>
    </source>
</evidence>
<feature type="binding site" evidence="5">
    <location>
        <position position="275"/>
    </location>
    <ligand>
        <name>Fe cation</name>
        <dbReference type="ChEBI" id="CHEBI:24875"/>
        <note>catalytic</note>
    </ligand>
</feature>
<keyword evidence="3" id="KW-0560">Oxidoreductase</keyword>
<dbReference type="InParanoid" id="A0A0C3DAP9"/>